<dbReference type="Proteomes" id="UP000010953">
    <property type="component" value="Unassembled WGS sequence"/>
</dbReference>
<dbReference type="EMBL" id="AMZY02000001">
    <property type="protein sequence ID" value="EMS35322.1"/>
    <property type="molecule type" value="Genomic_DNA"/>
</dbReference>
<evidence type="ECO:0000259" key="3">
    <source>
        <dbReference type="Pfam" id="PF00144"/>
    </source>
</evidence>
<dbReference type="eggNOG" id="COG1680">
    <property type="taxonomic scope" value="Bacteria"/>
</dbReference>
<evidence type="ECO:0000313" key="5">
    <source>
        <dbReference type="Proteomes" id="UP000010953"/>
    </source>
</evidence>
<keyword evidence="2" id="KW-0472">Membrane</keyword>
<organism evidence="4 5">
    <name type="scientific">Mariniradius saccharolyticus AK6</name>
    <dbReference type="NCBI Taxonomy" id="1239962"/>
    <lineage>
        <taxon>Bacteria</taxon>
        <taxon>Pseudomonadati</taxon>
        <taxon>Bacteroidota</taxon>
        <taxon>Cytophagia</taxon>
        <taxon>Cytophagales</taxon>
        <taxon>Cyclobacteriaceae</taxon>
        <taxon>Mariniradius</taxon>
    </lineage>
</organism>
<sequence>MIQTVQNPSAMPYRIIPSFAALMLLFVLFFSGLFHSHAQVSPFEKGFSEAGEKGFSGVILIAENGKIVFEKAVGYRSFETNTPLLSTDIFELASVSKQFTAMMVMMCAEKGLLGYDDLAEKYLDIPYKGISIRQLLSHTNGLPDYQAVMDQHWDKTKVASNADILEYLRRYQPPMLAKPGEKYEYSNTGYVFLASIVEKVTGKDFIELSRAWIFHPLGMKNTDIRTLSEKAAVPNFAAGHLKDDSGRYVNANRFHASDYTVWLGNRKGPGRISSTAQDLLKWDQALYNEKLVSKATLEAAFSPTRLNDGSFSNYGFGWEIQQDPKLGKIVLHTGDNPGYKTIIVRLIEQNKTLILLNNNAHEHMQDLVNLQLGILAKN</sequence>
<keyword evidence="5" id="KW-1185">Reference proteome</keyword>
<dbReference type="GO" id="GO:0016020">
    <property type="term" value="C:membrane"/>
    <property type="evidence" value="ECO:0007669"/>
    <property type="project" value="UniProtKB-SubCell"/>
</dbReference>
<proteinExistence type="predicted"/>
<accession>M7Y3L2</accession>
<dbReference type="PANTHER" id="PTHR46825">
    <property type="entry name" value="D-ALANYL-D-ALANINE-CARBOXYPEPTIDASE/ENDOPEPTIDASE AMPH"/>
    <property type="match status" value="1"/>
</dbReference>
<name>M7Y3L2_9BACT</name>
<dbReference type="InterPro" id="IPR012338">
    <property type="entry name" value="Beta-lactam/transpept-like"/>
</dbReference>
<reference evidence="4" key="1">
    <citation type="submission" date="2013-01" db="EMBL/GenBank/DDBJ databases">
        <title>Genome assembly of Mariniradius saccharolyticus AK6.</title>
        <authorList>
            <person name="Vaidya B."/>
            <person name="Khatri I."/>
            <person name="Tanuku N.R.S."/>
            <person name="Subramanian S."/>
            <person name="Pinnaka A."/>
        </authorList>
    </citation>
    <scope>NUCLEOTIDE SEQUENCE [LARGE SCALE GENOMIC DNA]</scope>
    <source>
        <strain evidence="4">AK6</strain>
    </source>
</reference>
<evidence type="ECO:0000256" key="2">
    <source>
        <dbReference type="ARBA" id="ARBA00023136"/>
    </source>
</evidence>
<dbReference type="InParanoid" id="M7Y3L2"/>
<dbReference type="Gene3D" id="3.40.710.10">
    <property type="entry name" value="DD-peptidase/beta-lactamase superfamily"/>
    <property type="match status" value="1"/>
</dbReference>
<comment type="caution">
    <text evidence="4">The sequence shown here is derived from an EMBL/GenBank/DDBJ whole genome shotgun (WGS) entry which is preliminary data.</text>
</comment>
<dbReference type="PANTHER" id="PTHR46825:SF11">
    <property type="entry name" value="PENICILLIN-BINDING PROTEIN 4"/>
    <property type="match status" value="1"/>
</dbReference>
<dbReference type="SUPFAM" id="SSF56601">
    <property type="entry name" value="beta-lactamase/transpeptidase-like"/>
    <property type="match status" value="1"/>
</dbReference>
<dbReference type="FunCoup" id="M7Y3L2">
    <property type="interactions" value="79"/>
</dbReference>
<dbReference type="InterPro" id="IPR001466">
    <property type="entry name" value="Beta-lactam-related"/>
</dbReference>
<gene>
    <name evidence="4" type="ORF">C943_00095</name>
</gene>
<evidence type="ECO:0000256" key="1">
    <source>
        <dbReference type="ARBA" id="ARBA00004370"/>
    </source>
</evidence>
<comment type="subcellular location">
    <subcellularLocation>
        <location evidence="1">Membrane</location>
    </subcellularLocation>
</comment>
<dbReference type="Pfam" id="PF00144">
    <property type="entry name" value="Beta-lactamase"/>
    <property type="match status" value="1"/>
</dbReference>
<dbReference type="InterPro" id="IPR050491">
    <property type="entry name" value="AmpC-like"/>
</dbReference>
<protein>
    <submittedName>
        <fullName evidence="4">Beta-lactamase class C</fullName>
    </submittedName>
</protein>
<feature type="domain" description="Beta-lactamase-related" evidence="3">
    <location>
        <begin position="54"/>
        <end position="368"/>
    </location>
</feature>
<evidence type="ECO:0000313" key="4">
    <source>
        <dbReference type="EMBL" id="EMS35322.1"/>
    </source>
</evidence>
<dbReference type="AlphaFoldDB" id="M7Y3L2"/>
<dbReference type="STRING" id="1239962.C943_00095"/>